<name>A0A3N4HJ67_ASCIM</name>
<evidence type="ECO:0000313" key="2">
    <source>
        <dbReference type="EMBL" id="RPA72231.1"/>
    </source>
</evidence>
<gene>
    <name evidence="2" type="ORF">BJ508DRAFT_335265</name>
</gene>
<protein>
    <recommendedName>
        <fullName evidence="1">F-box domain-containing protein</fullName>
    </recommendedName>
</protein>
<dbReference type="OrthoDB" id="435188at2759"/>
<proteinExistence type="predicted"/>
<sequence>MTFLNLPLDMRLEIYSHCTVLTLLILTHTSRTLYTDINSRSSVLSDTSRGPDVFMFNPWDSSELDKRNEKFTNHPMLPETTFLFTIPMLACKDSDILEMEEVACFNRVYAPRRLLRKGFRGCEMSWWCCGNCGIIEERGGLRVENGVCYGKDCEEYVQQKSTNNINFQFLSLPLEMRLEVYDNCSLLELYTLTHTCRTIYTDINNCKSLVKRSKGYSYFIKKARNKRKQPHPMLPASSVPLTLRMMEYHDKISHEDISHFNWTFAAGHIWNTPHHTGWWCCERCGRINWMEAIRTRSQDGNLLWKDCDECEVRRTWYSRFDENP</sequence>
<feature type="domain" description="F-box" evidence="1">
    <location>
        <begin position="166"/>
        <end position="213"/>
    </location>
</feature>
<keyword evidence="3" id="KW-1185">Reference proteome</keyword>
<reference evidence="2 3" key="1">
    <citation type="journal article" date="2018" name="Nat. Ecol. Evol.">
        <title>Pezizomycetes genomes reveal the molecular basis of ectomycorrhizal truffle lifestyle.</title>
        <authorList>
            <person name="Murat C."/>
            <person name="Payen T."/>
            <person name="Noel B."/>
            <person name="Kuo A."/>
            <person name="Morin E."/>
            <person name="Chen J."/>
            <person name="Kohler A."/>
            <person name="Krizsan K."/>
            <person name="Balestrini R."/>
            <person name="Da Silva C."/>
            <person name="Montanini B."/>
            <person name="Hainaut M."/>
            <person name="Levati E."/>
            <person name="Barry K.W."/>
            <person name="Belfiori B."/>
            <person name="Cichocki N."/>
            <person name="Clum A."/>
            <person name="Dockter R.B."/>
            <person name="Fauchery L."/>
            <person name="Guy J."/>
            <person name="Iotti M."/>
            <person name="Le Tacon F."/>
            <person name="Lindquist E.A."/>
            <person name="Lipzen A."/>
            <person name="Malagnac F."/>
            <person name="Mello A."/>
            <person name="Molinier V."/>
            <person name="Miyauchi S."/>
            <person name="Poulain J."/>
            <person name="Riccioni C."/>
            <person name="Rubini A."/>
            <person name="Sitrit Y."/>
            <person name="Splivallo R."/>
            <person name="Traeger S."/>
            <person name="Wang M."/>
            <person name="Zifcakova L."/>
            <person name="Wipf D."/>
            <person name="Zambonelli A."/>
            <person name="Paolocci F."/>
            <person name="Nowrousian M."/>
            <person name="Ottonello S."/>
            <person name="Baldrian P."/>
            <person name="Spatafora J.W."/>
            <person name="Henrissat B."/>
            <person name="Nagy L.G."/>
            <person name="Aury J.M."/>
            <person name="Wincker P."/>
            <person name="Grigoriev I.V."/>
            <person name="Bonfante P."/>
            <person name="Martin F.M."/>
        </authorList>
    </citation>
    <scope>NUCLEOTIDE SEQUENCE [LARGE SCALE GENOMIC DNA]</scope>
    <source>
        <strain evidence="2 3">RN42</strain>
    </source>
</reference>
<dbReference type="PROSITE" id="PS50181">
    <property type="entry name" value="FBOX"/>
    <property type="match status" value="1"/>
</dbReference>
<accession>A0A3N4HJ67</accession>
<dbReference type="InterPro" id="IPR001810">
    <property type="entry name" value="F-box_dom"/>
</dbReference>
<dbReference type="Proteomes" id="UP000275078">
    <property type="component" value="Unassembled WGS sequence"/>
</dbReference>
<dbReference type="AlphaFoldDB" id="A0A3N4HJ67"/>
<evidence type="ECO:0000313" key="3">
    <source>
        <dbReference type="Proteomes" id="UP000275078"/>
    </source>
</evidence>
<organism evidence="2 3">
    <name type="scientific">Ascobolus immersus RN42</name>
    <dbReference type="NCBI Taxonomy" id="1160509"/>
    <lineage>
        <taxon>Eukaryota</taxon>
        <taxon>Fungi</taxon>
        <taxon>Dikarya</taxon>
        <taxon>Ascomycota</taxon>
        <taxon>Pezizomycotina</taxon>
        <taxon>Pezizomycetes</taxon>
        <taxon>Pezizales</taxon>
        <taxon>Ascobolaceae</taxon>
        <taxon>Ascobolus</taxon>
    </lineage>
</organism>
<dbReference type="EMBL" id="ML119872">
    <property type="protein sequence ID" value="RPA72231.1"/>
    <property type="molecule type" value="Genomic_DNA"/>
</dbReference>
<evidence type="ECO:0000259" key="1">
    <source>
        <dbReference type="PROSITE" id="PS50181"/>
    </source>
</evidence>